<organism evidence="3 4">
    <name type="scientific">Saitozyma podzolica</name>
    <dbReference type="NCBI Taxonomy" id="1890683"/>
    <lineage>
        <taxon>Eukaryota</taxon>
        <taxon>Fungi</taxon>
        <taxon>Dikarya</taxon>
        <taxon>Basidiomycota</taxon>
        <taxon>Agaricomycotina</taxon>
        <taxon>Tremellomycetes</taxon>
        <taxon>Tremellales</taxon>
        <taxon>Trimorphomycetaceae</taxon>
        <taxon>Saitozyma</taxon>
    </lineage>
</organism>
<evidence type="ECO:0000256" key="1">
    <source>
        <dbReference type="ARBA" id="ARBA00023242"/>
    </source>
</evidence>
<dbReference type="InterPro" id="IPR050987">
    <property type="entry name" value="AtrR-like"/>
</dbReference>
<name>A0A427YF19_9TREE</name>
<dbReference type="STRING" id="1890683.A0A427YF19"/>
<keyword evidence="1" id="KW-0539">Nucleus</keyword>
<reference evidence="3 4" key="1">
    <citation type="submission" date="2018-11" db="EMBL/GenBank/DDBJ databases">
        <title>Genome sequence of Saitozyma podzolica DSM 27192.</title>
        <authorList>
            <person name="Aliyu H."/>
            <person name="Gorte O."/>
            <person name="Ochsenreither K."/>
        </authorList>
    </citation>
    <scope>NUCLEOTIDE SEQUENCE [LARGE SCALE GENOMIC DNA]</scope>
    <source>
        <strain evidence="3 4">DSM 27192</strain>
    </source>
</reference>
<accession>A0A427YF19</accession>
<evidence type="ECO:0008006" key="5">
    <source>
        <dbReference type="Google" id="ProtNLM"/>
    </source>
</evidence>
<feature type="region of interest" description="Disordered" evidence="2">
    <location>
        <begin position="175"/>
        <end position="202"/>
    </location>
</feature>
<dbReference type="OrthoDB" id="2564060at2759"/>
<dbReference type="AlphaFoldDB" id="A0A427YF19"/>
<evidence type="ECO:0000313" key="4">
    <source>
        <dbReference type="Proteomes" id="UP000279259"/>
    </source>
</evidence>
<evidence type="ECO:0000313" key="3">
    <source>
        <dbReference type="EMBL" id="RSH89660.1"/>
    </source>
</evidence>
<keyword evidence="4" id="KW-1185">Reference proteome</keyword>
<protein>
    <recommendedName>
        <fullName evidence="5">Transcription factor domain-containing protein</fullName>
    </recommendedName>
</protein>
<gene>
    <name evidence="3" type="ORF">EHS25_002211</name>
</gene>
<evidence type="ECO:0000256" key="2">
    <source>
        <dbReference type="SAM" id="MobiDB-lite"/>
    </source>
</evidence>
<dbReference type="Proteomes" id="UP000279259">
    <property type="component" value="Unassembled WGS sequence"/>
</dbReference>
<feature type="region of interest" description="Disordered" evidence="2">
    <location>
        <begin position="57"/>
        <end position="84"/>
    </location>
</feature>
<comment type="caution">
    <text evidence="3">The sequence shown here is derived from an EMBL/GenBank/DDBJ whole genome shotgun (WGS) entry which is preliminary data.</text>
</comment>
<sequence>MHADSARYGANAPTARHPRASVSRGAMHATNSISHVGVSDPSETPIPGVDCLAGTFNYRPKRPGPRPGYLRRLREDGRGSSASKPGELEIIHTEFNHAPPLQSFGAAAAVVEHETPRERMPWESPSPMMVTEHRASYPELSPIQIVPPPSAPLPLPPAPRVSVVSEPSSAFDQLFGSPTDSIHLGAPGSGPGGPGQPQPTQNPFNVVLTRPILYAILAAWFDYIYCLIPLPDRMALHHDLEQHREERPGEEEWTAMVFAMIGSTIVQVPNQLIPVNPKDMRPLVKLCFDKANALIAGRPTTRSVHRSERSATIELTILRQSSQCTIWRRGIAHLLGMTSLAREYNGANMSLALHMGLDQEATYAAMDPLEGRMTRRMWWIMYSGDRSAACCEGERMLINEDDVGDVAMAFENEDPVSPEPGIPGAGTSIMSGFFYITKIWRIAGRILSRRQRDLRHPPSGSAIRLCLAEISNLLDELDQAMVGCPPVLALDLKHEGQSGIAQVPDDWLASGFPQYSQGMLLVKEEPRRAFIIQQANIYITQQGVRFVGLQYQEQLFNLQQRSNHPSTPLLLDPVLRSESVVFHKARNQILSELLQILHTLPLELVAVNSLPGVTKIRYVASTLLTELEGFSGEEVGEGASELVFSQARAQAYLAQYLTYLSKIESLYSLGEE</sequence>
<proteinExistence type="predicted"/>
<dbReference type="CDD" id="cd12148">
    <property type="entry name" value="fungal_TF_MHR"/>
    <property type="match status" value="1"/>
</dbReference>
<feature type="region of interest" description="Disordered" evidence="2">
    <location>
        <begin position="1"/>
        <end position="26"/>
    </location>
</feature>
<dbReference type="EMBL" id="RSCD01000013">
    <property type="protein sequence ID" value="RSH89660.1"/>
    <property type="molecule type" value="Genomic_DNA"/>
</dbReference>
<dbReference type="PANTHER" id="PTHR46910">
    <property type="entry name" value="TRANSCRIPTION FACTOR PDR1"/>
    <property type="match status" value="1"/>
</dbReference>
<dbReference type="GO" id="GO:0003700">
    <property type="term" value="F:DNA-binding transcription factor activity"/>
    <property type="evidence" value="ECO:0007669"/>
    <property type="project" value="InterPro"/>
</dbReference>
<dbReference type="PANTHER" id="PTHR46910:SF40">
    <property type="entry name" value="ZN(II)2CYS6 TRANSCRIPTION FACTOR (EUROFUNG)"/>
    <property type="match status" value="1"/>
</dbReference>